<sequence length="256" mass="29223">MPTLKINNLDTYYEISGEGETVVLLHNGFSCGMMWEEVAPMLVEGGFRVLVYDRRGYGRSDGGADFADHYVSMTFRRESMAALAELLDHLKIDRVHLVGQCEGGVVGADYAVDYPDRVRSLVAASTLCHSLISMEEFNRRKLPPTFDDLDPKLQKKYLRWHGLKRGRIFYDICARGGGCYGQTGDFDLRPTLSRVTVPTLVMYPDRGYFFDVEQGVAFYRHLSKGELLVFPKCGHNIFEHYPQLYARQVMAFINRH</sequence>
<accession>A0A5K7Z0D3</accession>
<dbReference type="InterPro" id="IPR029058">
    <property type="entry name" value="AB_hydrolase_fold"/>
</dbReference>
<dbReference type="PRINTS" id="PR00111">
    <property type="entry name" value="ABHYDROLASE"/>
</dbReference>
<dbReference type="Gene3D" id="3.40.50.1820">
    <property type="entry name" value="alpha/beta hydrolase"/>
    <property type="match status" value="1"/>
</dbReference>
<dbReference type="AlphaFoldDB" id="A0A5K7Z0D3"/>
<gene>
    <name evidence="2" type="ORF">DSCW_03080</name>
</gene>
<dbReference type="EMBL" id="AP021875">
    <property type="protein sequence ID" value="BBO72891.1"/>
    <property type="molecule type" value="Genomic_DNA"/>
</dbReference>
<keyword evidence="3" id="KW-1185">Reference proteome</keyword>
<protein>
    <submittedName>
        <fullName evidence="2">Alpha/beta hydrolase</fullName>
    </submittedName>
</protein>
<dbReference type="PANTHER" id="PTHR43798">
    <property type="entry name" value="MONOACYLGLYCEROL LIPASE"/>
    <property type="match status" value="1"/>
</dbReference>
<reference evidence="2 3" key="1">
    <citation type="submission" date="2019-11" db="EMBL/GenBank/DDBJ databases">
        <title>Comparative genomics of hydrocarbon-degrading Desulfosarcina strains.</title>
        <authorList>
            <person name="Watanabe M."/>
            <person name="Kojima H."/>
            <person name="Fukui M."/>
        </authorList>
    </citation>
    <scope>NUCLEOTIDE SEQUENCE [LARGE SCALE GENOMIC DNA]</scope>
    <source>
        <strain evidence="2 3">PP31</strain>
    </source>
</reference>
<evidence type="ECO:0000313" key="2">
    <source>
        <dbReference type="EMBL" id="BBO72891.1"/>
    </source>
</evidence>
<evidence type="ECO:0000259" key="1">
    <source>
        <dbReference type="Pfam" id="PF00561"/>
    </source>
</evidence>
<dbReference type="SUPFAM" id="SSF53474">
    <property type="entry name" value="alpha/beta-Hydrolases"/>
    <property type="match status" value="1"/>
</dbReference>
<dbReference type="RefSeq" id="WP_155302055.1">
    <property type="nucleotide sequence ID" value="NZ_AP021875.1"/>
</dbReference>
<dbReference type="PANTHER" id="PTHR43798:SF33">
    <property type="entry name" value="HYDROLASE, PUTATIVE (AFU_ORTHOLOGUE AFUA_2G14860)-RELATED"/>
    <property type="match status" value="1"/>
</dbReference>
<name>A0A5K7Z0D3_9BACT</name>
<dbReference type="GO" id="GO:0016787">
    <property type="term" value="F:hydrolase activity"/>
    <property type="evidence" value="ECO:0007669"/>
    <property type="project" value="UniProtKB-KW"/>
</dbReference>
<evidence type="ECO:0000313" key="3">
    <source>
        <dbReference type="Proteomes" id="UP000427769"/>
    </source>
</evidence>
<feature type="domain" description="AB hydrolase-1" evidence="1">
    <location>
        <begin position="21"/>
        <end position="149"/>
    </location>
</feature>
<keyword evidence="2" id="KW-0378">Hydrolase</keyword>
<dbReference type="InterPro" id="IPR000073">
    <property type="entry name" value="AB_hydrolase_1"/>
</dbReference>
<organism evidence="2 3">
    <name type="scientific">Desulfosarcina widdelii</name>
    <dbReference type="NCBI Taxonomy" id="947919"/>
    <lineage>
        <taxon>Bacteria</taxon>
        <taxon>Pseudomonadati</taxon>
        <taxon>Thermodesulfobacteriota</taxon>
        <taxon>Desulfobacteria</taxon>
        <taxon>Desulfobacterales</taxon>
        <taxon>Desulfosarcinaceae</taxon>
        <taxon>Desulfosarcina</taxon>
    </lineage>
</organism>
<dbReference type="GO" id="GO:0016020">
    <property type="term" value="C:membrane"/>
    <property type="evidence" value="ECO:0007669"/>
    <property type="project" value="TreeGrafter"/>
</dbReference>
<dbReference type="Proteomes" id="UP000427769">
    <property type="component" value="Chromosome"/>
</dbReference>
<dbReference type="Pfam" id="PF00561">
    <property type="entry name" value="Abhydrolase_1"/>
    <property type="match status" value="1"/>
</dbReference>
<dbReference type="OrthoDB" id="9780765at2"/>
<dbReference type="InterPro" id="IPR050266">
    <property type="entry name" value="AB_hydrolase_sf"/>
</dbReference>
<proteinExistence type="predicted"/>
<dbReference type="KEGG" id="dwd:DSCW_03080"/>